<accession>A0ABP7ITM7</accession>
<dbReference type="EMBL" id="BAABAH010000011">
    <property type="protein sequence ID" value="GAA3826507.1"/>
    <property type="molecule type" value="Genomic_DNA"/>
</dbReference>
<dbReference type="SUPFAM" id="SSF55729">
    <property type="entry name" value="Acyl-CoA N-acyltransferases (Nat)"/>
    <property type="match status" value="1"/>
</dbReference>
<evidence type="ECO:0000313" key="3">
    <source>
        <dbReference type="Proteomes" id="UP001501821"/>
    </source>
</evidence>
<dbReference type="InterPro" id="IPR016181">
    <property type="entry name" value="Acyl_CoA_acyltransferase"/>
</dbReference>
<keyword evidence="3" id="KW-1185">Reference proteome</keyword>
<evidence type="ECO:0000259" key="1">
    <source>
        <dbReference type="PROSITE" id="PS51186"/>
    </source>
</evidence>
<reference evidence="3" key="1">
    <citation type="journal article" date="2019" name="Int. J. Syst. Evol. Microbiol.">
        <title>The Global Catalogue of Microorganisms (GCM) 10K type strain sequencing project: providing services to taxonomists for standard genome sequencing and annotation.</title>
        <authorList>
            <consortium name="The Broad Institute Genomics Platform"/>
            <consortium name="The Broad Institute Genome Sequencing Center for Infectious Disease"/>
            <person name="Wu L."/>
            <person name="Ma J."/>
        </authorList>
    </citation>
    <scope>NUCLEOTIDE SEQUENCE [LARGE SCALE GENOMIC DNA]</scope>
    <source>
        <strain evidence="3">JCM 16953</strain>
    </source>
</reference>
<protein>
    <recommendedName>
        <fullName evidence="1">N-acetyltransferase domain-containing protein</fullName>
    </recommendedName>
</protein>
<comment type="caution">
    <text evidence="2">The sequence shown here is derived from an EMBL/GenBank/DDBJ whole genome shotgun (WGS) entry which is preliminary data.</text>
</comment>
<organism evidence="2 3">
    <name type="scientific">Nocardioides panacisoli</name>
    <dbReference type="NCBI Taxonomy" id="627624"/>
    <lineage>
        <taxon>Bacteria</taxon>
        <taxon>Bacillati</taxon>
        <taxon>Actinomycetota</taxon>
        <taxon>Actinomycetes</taxon>
        <taxon>Propionibacteriales</taxon>
        <taxon>Nocardioidaceae</taxon>
        <taxon>Nocardioides</taxon>
    </lineage>
</organism>
<dbReference type="InterPro" id="IPR000182">
    <property type="entry name" value="GNAT_dom"/>
</dbReference>
<name>A0ABP7ITM7_9ACTN</name>
<evidence type="ECO:0000313" key="2">
    <source>
        <dbReference type="EMBL" id="GAA3826507.1"/>
    </source>
</evidence>
<feature type="domain" description="N-acetyltransferase" evidence="1">
    <location>
        <begin position="127"/>
        <end position="277"/>
    </location>
</feature>
<proteinExistence type="predicted"/>
<dbReference type="Gene3D" id="3.40.630.30">
    <property type="match status" value="1"/>
</dbReference>
<dbReference type="Proteomes" id="UP001501821">
    <property type="component" value="Unassembled WGS sequence"/>
</dbReference>
<sequence length="283" mass="30063">MTSTILSTIAERARGLAELGDDPSTSAPYWWFATVADGGDLVGVAMRTAPFEPYPLYLLAMPDDAAAALADGVLDRGEEVGGVNGLRPAADVCAERVAERTGSTVLVAMHTRLFELGELVAPAPVPGRLRSTRPDEVDLAHDWLVRFFGDADEQAGRERGAGHAETASVADIERKIREGTLWFWVGADDVPVCMVGANPPAFGVTRIAPVYTPPEHRGRGYASAATHDVSRLLRDSGARVTLFTDQANPTSNRIYQALGYAPVADTVDLRLAQPPLTGGASSP</sequence>
<dbReference type="Pfam" id="PF00583">
    <property type="entry name" value="Acetyltransf_1"/>
    <property type="match status" value="1"/>
</dbReference>
<dbReference type="RefSeq" id="WP_344776811.1">
    <property type="nucleotide sequence ID" value="NZ_BAABAH010000011.1"/>
</dbReference>
<dbReference type="PROSITE" id="PS51186">
    <property type="entry name" value="GNAT"/>
    <property type="match status" value="1"/>
</dbReference>
<gene>
    <name evidence="2" type="ORF">GCM10022242_29790</name>
</gene>